<dbReference type="SUPFAM" id="SSF48350">
    <property type="entry name" value="GTPase activation domain, GAP"/>
    <property type="match status" value="1"/>
</dbReference>
<dbReference type="Gene3D" id="1.10.506.10">
    <property type="entry name" value="GTPase Activation - p120gap, domain 1"/>
    <property type="match status" value="1"/>
</dbReference>
<dbReference type="CDD" id="cd04519">
    <property type="entry name" value="RasGAP"/>
    <property type="match status" value="1"/>
</dbReference>
<dbReference type="InterPro" id="IPR001936">
    <property type="entry name" value="RasGAP_dom"/>
</dbReference>
<dbReference type="Proteomes" id="UP001470230">
    <property type="component" value="Unassembled WGS sequence"/>
</dbReference>
<dbReference type="PANTHER" id="PTHR10194:SF60">
    <property type="entry name" value="RAS GTPASE-ACTIVATING PROTEIN RASKOL"/>
    <property type="match status" value="1"/>
</dbReference>
<dbReference type="PROSITE" id="PS50018">
    <property type="entry name" value="RAS_GTPASE_ACTIV_2"/>
    <property type="match status" value="1"/>
</dbReference>
<feature type="compositionally biased region" description="Basic residues" evidence="3">
    <location>
        <begin position="9"/>
        <end position="18"/>
    </location>
</feature>
<reference evidence="5 6" key="1">
    <citation type="submission" date="2024-04" db="EMBL/GenBank/DDBJ databases">
        <title>Tritrichomonas musculus Genome.</title>
        <authorList>
            <person name="Alves-Ferreira E."/>
            <person name="Grigg M."/>
            <person name="Lorenzi H."/>
            <person name="Galac M."/>
        </authorList>
    </citation>
    <scope>NUCLEOTIDE SEQUENCE [LARGE SCALE GENOMIC DNA]</scope>
    <source>
        <strain evidence="5 6">EAF2021</strain>
    </source>
</reference>
<sequence length="640" mass="74012">MKNNSKSPSHLHLHRKKSNFSISETDNGEPVPFDYVQRYISGPIIHFDNYYTQSLNETINSLDMSKSVGCNGSMTFQKIYDNSISEFASDGSDEVHKINDFPEDRSESQFLQSLRQIIRKKVPVQSASKIFNFWPPIFPDCNSELTNFLYLIIKIIHDSPDHMKALHWFGRNIFSDTWHGKISQTNSILKALCICKIKKDTFWAELNSSNFFKLYLVKNDQLQLNASGTVRSIQIQGETISIIATNGKVIKKIIPTDSEQLTFWSEVKKDFDQGKQNTDDYAFPLTFTSYIMPLPASVFPALYEALIADDMHLVNSIIFYKVAKIDSGPQLVESLFDIFAYAGKVNQFLITMVTSEFSKNAVTRDQILRGNSHLTNLFKVFYKRYGIQYYNSFFKNIIKFIDKNHEINLKQLDTCDIKVCSEVIFKVINKIFHSSLYVPIEMRHLASILKECAIHKFNSKQAVFNTLNGFFWLRFLSSMIANPNSVDPTIQIQHRDALVAFSKLLTRVFNLQPFDGNYERFSVLNNEMNKVIFPQLINFILSIADFECLLSDDVSYVTHKNESANNMNPSLQGITPPFYQRPDKETLKEELNFILQTIVNASKEFKDKYNELRNKPRLTYPLIGWPVGIFFQQFFEEKIK</sequence>
<gene>
    <name evidence="5" type="ORF">M9Y10_024048</name>
</gene>
<evidence type="ECO:0000313" key="5">
    <source>
        <dbReference type="EMBL" id="KAK8895578.1"/>
    </source>
</evidence>
<evidence type="ECO:0000313" key="6">
    <source>
        <dbReference type="Proteomes" id="UP001470230"/>
    </source>
</evidence>
<keyword evidence="2" id="KW-0175">Coiled coil</keyword>
<proteinExistence type="predicted"/>
<comment type="caution">
    <text evidence="5">The sequence shown here is derived from an EMBL/GenBank/DDBJ whole genome shotgun (WGS) entry which is preliminary data.</text>
</comment>
<keyword evidence="1" id="KW-0343">GTPase activation</keyword>
<evidence type="ECO:0000259" key="4">
    <source>
        <dbReference type="PROSITE" id="PS50018"/>
    </source>
</evidence>
<feature type="coiled-coil region" evidence="2">
    <location>
        <begin position="584"/>
        <end position="615"/>
    </location>
</feature>
<dbReference type="InterPro" id="IPR039360">
    <property type="entry name" value="Ras_GTPase"/>
</dbReference>
<feature type="region of interest" description="Disordered" evidence="3">
    <location>
        <begin position="1"/>
        <end position="25"/>
    </location>
</feature>
<keyword evidence="6" id="KW-1185">Reference proteome</keyword>
<name>A0ABR2KXJ1_9EUKA</name>
<evidence type="ECO:0000256" key="1">
    <source>
        <dbReference type="ARBA" id="ARBA00022468"/>
    </source>
</evidence>
<dbReference type="InterPro" id="IPR008936">
    <property type="entry name" value="Rho_GTPase_activation_prot"/>
</dbReference>
<evidence type="ECO:0000256" key="2">
    <source>
        <dbReference type="SAM" id="Coils"/>
    </source>
</evidence>
<dbReference type="PANTHER" id="PTHR10194">
    <property type="entry name" value="RAS GTPASE-ACTIVATING PROTEINS"/>
    <property type="match status" value="1"/>
</dbReference>
<evidence type="ECO:0000256" key="3">
    <source>
        <dbReference type="SAM" id="MobiDB-lite"/>
    </source>
</evidence>
<accession>A0ABR2KXJ1</accession>
<dbReference type="EMBL" id="JAPFFF010000003">
    <property type="protein sequence ID" value="KAK8895578.1"/>
    <property type="molecule type" value="Genomic_DNA"/>
</dbReference>
<protein>
    <submittedName>
        <fullName evidence="5">Ras GTPase activating protein ira2</fullName>
    </submittedName>
</protein>
<organism evidence="5 6">
    <name type="scientific">Tritrichomonas musculus</name>
    <dbReference type="NCBI Taxonomy" id="1915356"/>
    <lineage>
        <taxon>Eukaryota</taxon>
        <taxon>Metamonada</taxon>
        <taxon>Parabasalia</taxon>
        <taxon>Tritrichomonadida</taxon>
        <taxon>Tritrichomonadidae</taxon>
        <taxon>Tritrichomonas</taxon>
    </lineage>
</organism>
<feature type="domain" description="Ras-GAP" evidence="4">
    <location>
        <begin position="327"/>
        <end position="510"/>
    </location>
</feature>
<dbReference type="Pfam" id="PF00616">
    <property type="entry name" value="RasGAP"/>
    <property type="match status" value="1"/>
</dbReference>
<dbReference type="SMART" id="SM00323">
    <property type="entry name" value="RasGAP"/>
    <property type="match status" value="1"/>
</dbReference>